<feature type="domain" description="N-acetyltransferase" evidence="8">
    <location>
        <begin position="315"/>
        <end position="461"/>
    </location>
</feature>
<feature type="region of interest" description="Disordered" evidence="7">
    <location>
        <begin position="242"/>
        <end position="263"/>
    </location>
</feature>
<dbReference type="KEGG" id="gai:IMCC3135_11610"/>
<dbReference type="InterPro" id="IPR000182">
    <property type="entry name" value="GNAT_dom"/>
</dbReference>
<dbReference type="NCBIfam" id="TIGR01890">
    <property type="entry name" value="N-Ac-Glu-synth"/>
    <property type="match status" value="1"/>
</dbReference>
<dbReference type="UniPathway" id="UPA00068">
    <property type="reaction ID" value="UER00106"/>
</dbReference>
<dbReference type="InterPro" id="IPR001048">
    <property type="entry name" value="Asp/Glu/Uridylate_kinase"/>
</dbReference>
<dbReference type="InterPro" id="IPR010167">
    <property type="entry name" value="NH2A_AcTrfase"/>
</dbReference>
<dbReference type="GO" id="GO:0006526">
    <property type="term" value="P:L-arginine biosynthetic process"/>
    <property type="evidence" value="ECO:0007669"/>
    <property type="project" value="UniProtKB-UniRule"/>
</dbReference>
<evidence type="ECO:0000256" key="4">
    <source>
        <dbReference type="ARBA" id="ARBA00023315"/>
    </source>
</evidence>
<dbReference type="PROSITE" id="PS51186">
    <property type="entry name" value="GNAT"/>
    <property type="match status" value="1"/>
</dbReference>
<evidence type="ECO:0000313" key="10">
    <source>
        <dbReference type="Proteomes" id="UP000250079"/>
    </source>
</evidence>
<dbReference type="SUPFAM" id="SSF55729">
    <property type="entry name" value="Acyl-CoA N-acyltransferases (Nat)"/>
    <property type="match status" value="1"/>
</dbReference>
<evidence type="ECO:0000256" key="6">
    <source>
        <dbReference type="HAMAP-Rule" id="MF_01105"/>
    </source>
</evidence>
<comment type="catalytic activity">
    <reaction evidence="5 6">
        <text>L-glutamate + acetyl-CoA = N-acetyl-L-glutamate + CoA + H(+)</text>
        <dbReference type="Rhea" id="RHEA:24292"/>
        <dbReference type="ChEBI" id="CHEBI:15378"/>
        <dbReference type="ChEBI" id="CHEBI:29985"/>
        <dbReference type="ChEBI" id="CHEBI:44337"/>
        <dbReference type="ChEBI" id="CHEBI:57287"/>
        <dbReference type="ChEBI" id="CHEBI:57288"/>
        <dbReference type="EC" id="2.3.1.1"/>
    </reaction>
</comment>
<keyword evidence="6" id="KW-0055">Arginine biosynthesis</keyword>
<dbReference type="Pfam" id="PF00583">
    <property type="entry name" value="Acetyltransf_1"/>
    <property type="match status" value="1"/>
</dbReference>
<evidence type="ECO:0000256" key="7">
    <source>
        <dbReference type="SAM" id="MobiDB-lite"/>
    </source>
</evidence>
<dbReference type="SUPFAM" id="SSF53633">
    <property type="entry name" value="Carbamate kinase-like"/>
    <property type="match status" value="1"/>
</dbReference>
<reference evidence="9 10" key="1">
    <citation type="submission" date="2016-12" db="EMBL/GenBank/DDBJ databases">
        <authorList>
            <person name="Song W.-J."/>
            <person name="Kurnit D.M."/>
        </authorList>
    </citation>
    <scope>NUCLEOTIDE SEQUENCE [LARGE SCALE GENOMIC DNA]</scope>
    <source>
        <strain evidence="9 10">IMCC3135</strain>
    </source>
</reference>
<keyword evidence="6" id="KW-0028">Amino-acid biosynthesis</keyword>
<gene>
    <name evidence="6 9" type="primary">argA</name>
    <name evidence="9" type="ORF">IMCC3135_11610</name>
</gene>
<keyword evidence="10" id="KW-1185">Reference proteome</keyword>
<evidence type="ECO:0000313" key="9">
    <source>
        <dbReference type="EMBL" id="ASJ72412.1"/>
    </source>
</evidence>
<organism evidence="9 10">
    <name type="scientific">Granulosicoccus antarcticus IMCC3135</name>
    <dbReference type="NCBI Taxonomy" id="1192854"/>
    <lineage>
        <taxon>Bacteria</taxon>
        <taxon>Pseudomonadati</taxon>
        <taxon>Pseudomonadota</taxon>
        <taxon>Gammaproteobacteria</taxon>
        <taxon>Chromatiales</taxon>
        <taxon>Granulosicoccaceae</taxon>
        <taxon>Granulosicoccus</taxon>
    </lineage>
</organism>
<dbReference type="InterPro" id="IPR016181">
    <property type="entry name" value="Acyl_CoA_acyltransferase"/>
</dbReference>
<dbReference type="NCBIfam" id="NF003641">
    <property type="entry name" value="PRK05279.1"/>
    <property type="match status" value="1"/>
</dbReference>
<accession>A0A2Z2NLU9</accession>
<dbReference type="AlphaFoldDB" id="A0A2Z2NLU9"/>
<dbReference type="EMBL" id="CP018632">
    <property type="protein sequence ID" value="ASJ72412.1"/>
    <property type="molecule type" value="Genomic_DNA"/>
</dbReference>
<evidence type="ECO:0000256" key="5">
    <source>
        <dbReference type="ARBA" id="ARBA00048372"/>
    </source>
</evidence>
<keyword evidence="4 6" id="KW-0012">Acyltransferase</keyword>
<evidence type="ECO:0000256" key="1">
    <source>
        <dbReference type="ARBA" id="ARBA00004925"/>
    </source>
</evidence>
<dbReference type="OrthoDB" id="9802238at2"/>
<evidence type="ECO:0000256" key="2">
    <source>
        <dbReference type="ARBA" id="ARBA00009145"/>
    </source>
</evidence>
<dbReference type="GO" id="GO:0005737">
    <property type="term" value="C:cytoplasm"/>
    <property type="evidence" value="ECO:0007669"/>
    <property type="project" value="UniProtKB-SubCell"/>
</dbReference>
<comment type="similarity">
    <text evidence="2 6">Belongs to the acetyltransferase family. ArgA subfamily.</text>
</comment>
<protein>
    <recommendedName>
        <fullName evidence="6">Amino-acid acetyltransferase</fullName>
        <ecNumber evidence="6">2.3.1.1</ecNumber>
    </recommendedName>
    <alternativeName>
        <fullName evidence="6">N-acetylglutamate synthase</fullName>
        <shortName evidence="6">AGS</shortName>
        <shortName evidence="6">NAGS</shortName>
    </alternativeName>
</protein>
<keyword evidence="3 6" id="KW-0808">Transferase</keyword>
<dbReference type="Pfam" id="PF00696">
    <property type="entry name" value="AA_kinase"/>
    <property type="match status" value="1"/>
</dbReference>
<dbReference type="Proteomes" id="UP000250079">
    <property type="component" value="Chromosome"/>
</dbReference>
<dbReference type="CDD" id="cd04301">
    <property type="entry name" value="NAT_SF"/>
    <property type="match status" value="1"/>
</dbReference>
<keyword evidence="6" id="KW-0963">Cytoplasm</keyword>
<dbReference type="Gene3D" id="3.40.630.30">
    <property type="match status" value="1"/>
</dbReference>
<dbReference type="RefSeq" id="WP_088917723.1">
    <property type="nucleotide sequence ID" value="NZ_CP018632.1"/>
</dbReference>
<sequence length="461" mass="49911">MTNQINGTEAAIDWFRAASPYINAHRGKTLVICVPGSALRSELLPTLTHDLTLLSHIGLRLVLCFGIREQVDEQLAQTHIKGHIVAGRRVTDPQALSAIISAAGLVRNDLEARLSMGLPNTPMAGARLAVTSGNFVTAQPFGVHGGLDFQHTGSVREIHQNAIQALLNAGHLVLLPPLGYSLTGDVFNVTATEVASAAAIALKADKLVFLVNALPRDTDGSVVRQASANQIQKLYGVSEATVISQTEQSPDKEPEETAQGTGDTSLDQILGTAVQACLHGVQRVHLLANDNPDALLSELFTRDGSGTLITAERWDHIRPASISDVGGIIELITPLQANGTLVSRSREALELDIDRFVVSERDGMVVSCAAMYLEDDSSTAEIACMATHPDYRGQGRADQLLTHLEKQARRQSFRHARILSTHTGHWFIARGYSELALEDLPANRRASYNQARNSKIYQKRL</sequence>
<evidence type="ECO:0000259" key="8">
    <source>
        <dbReference type="PROSITE" id="PS51186"/>
    </source>
</evidence>
<dbReference type="PIRSF" id="PIRSF000423">
    <property type="entry name" value="ArgA"/>
    <property type="match status" value="1"/>
</dbReference>
<dbReference type="PANTHER" id="PTHR30602:SF12">
    <property type="entry name" value="AMINO-ACID ACETYLTRANSFERASE NAGS1, CHLOROPLASTIC-RELATED"/>
    <property type="match status" value="1"/>
</dbReference>
<comment type="miscellaneous">
    <text evidence="6">In bacteria which possess the bifunctional enzyme ornithine acetyltransferase/N-acetylglutamate synthase (ArgJ), ArgA fulfills an anaplerotic role.</text>
</comment>
<comment type="pathway">
    <text evidence="1 6">Amino-acid biosynthesis; L-arginine biosynthesis; N(2)-acetyl-L-ornithine from L-glutamate: step 1/4.</text>
</comment>
<dbReference type="InterPro" id="IPR036393">
    <property type="entry name" value="AceGlu_kinase-like_sf"/>
</dbReference>
<comment type="subcellular location">
    <subcellularLocation>
        <location evidence="6">Cytoplasm</location>
    </subcellularLocation>
</comment>
<dbReference type="Gene3D" id="3.40.1160.10">
    <property type="entry name" value="Acetylglutamate kinase-like"/>
    <property type="match status" value="1"/>
</dbReference>
<dbReference type="GO" id="GO:0004042">
    <property type="term" value="F:L-glutamate N-acetyltransferase activity"/>
    <property type="evidence" value="ECO:0007669"/>
    <property type="project" value="UniProtKB-UniRule"/>
</dbReference>
<dbReference type="HAMAP" id="MF_01105">
    <property type="entry name" value="N_acetyl_glu_synth"/>
    <property type="match status" value="1"/>
</dbReference>
<evidence type="ECO:0000256" key="3">
    <source>
        <dbReference type="ARBA" id="ARBA00022679"/>
    </source>
</evidence>
<proteinExistence type="inferred from homology"/>
<name>A0A2Z2NLU9_9GAMM</name>
<dbReference type="PANTHER" id="PTHR30602">
    <property type="entry name" value="AMINO-ACID ACETYLTRANSFERASE"/>
    <property type="match status" value="1"/>
</dbReference>
<dbReference type="EC" id="2.3.1.1" evidence="6"/>